<proteinExistence type="predicted"/>
<dbReference type="Proteomes" id="UP000251047">
    <property type="component" value="Unassembled WGS sequence"/>
</dbReference>
<keyword evidence="1" id="KW-0472">Membrane</keyword>
<comment type="caution">
    <text evidence="3">The sequence shown here is derived from an EMBL/GenBank/DDBJ whole genome shotgun (WGS) entry which is preliminary data.</text>
</comment>
<name>A0A364VDH1_9CORY</name>
<sequence>MSLNESNSGGHLTSDDILDRLTTGGRNSFTNAEASHLENCPDCANLVSFCTHIRNAGAQLSSEGYTLDNAGVSCLDETTRSRFDRSPKIRSLSLPWSGNREGVFKKNFLGFAHLGRLTVAMSAAACLLILYAFVPSFHRSETTIPPEVVLSSAELESLDGKNSVGSVELIKSETDSTQHILVQMPGVSTPKDQEIEVWLLNKDGQRMISLGLLNQTSGTSLPVTDSVLESGYTVVDVSNETLDGDPLHSGHSIARAAIR</sequence>
<dbReference type="EMBL" id="PHQP01000008">
    <property type="protein sequence ID" value="RAV34664.1"/>
    <property type="molecule type" value="Genomic_DNA"/>
</dbReference>
<dbReference type="Pfam" id="PF10099">
    <property type="entry name" value="RskA_C"/>
    <property type="match status" value="1"/>
</dbReference>
<feature type="transmembrane region" description="Helical" evidence="1">
    <location>
        <begin position="114"/>
        <end position="134"/>
    </location>
</feature>
<dbReference type="GO" id="GO:0005886">
    <property type="term" value="C:plasma membrane"/>
    <property type="evidence" value="ECO:0007669"/>
    <property type="project" value="InterPro"/>
</dbReference>
<protein>
    <recommendedName>
        <fullName evidence="2">Anti-sigma K factor RskA C-terminal domain-containing protein</fullName>
    </recommendedName>
</protein>
<keyword evidence="1" id="KW-1133">Transmembrane helix</keyword>
<evidence type="ECO:0000313" key="3">
    <source>
        <dbReference type="EMBL" id="RAV34664.1"/>
    </source>
</evidence>
<dbReference type="OrthoDB" id="4328740at2"/>
<reference evidence="3 4" key="1">
    <citation type="journal article" date="2018" name="Syst. Appl. Microbiol.">
        <title>Corynebacterium heidelbergense sp. nov., isolated from the preen glands of Egyptian geese (Alopochen aegyptiacus).</title>
        <authorList>
            <person name="Braun M.S."/>
            <person name="Wang E."/>
            <person name="Zimmermann S."/>
            <person name="Wink M."/>
        </authorList>
    </citation>
    <scope>NUCLEOTIDE SEQUENCE [LARGE SCALE GENOMIC DNA]</scope>
    <source>
        <strain evidence="3 4">DSM 104638</strain>
    </source>
</reference>
<dbReference type="AlphaFoldDB" id="A0A364VDH1"/>
<feature type="domain" description="Anti-sigma K factor RskA C-terminal" evidence="2">
    <location>
        <begin position="123"/>
        <end position="247"/>
    </location>
</feature>
<accession>A0A364VDH1</accession>
<organism evidence="3 4">
    <name type="scientific">Corynebacterium heidelbergense</name>
    <dbReference type="NCBI Taxonomy" id="2055947"/>
    <lineage>
        <taxon>Bacteria</taxon>
        <taxon>Bacillati</taxon>
        <taxon>Actinomycetota</taxon>
        <taxon>Actinomycetes</taxon>
        <taxon>Mycobacteriales</taxon>
        <taxon>Corynebacteriaceae</taxon>
        <taxon>Corynebacterium</taxon>
    </lineage>
</organism>
<evidence type="ECO:0000259" key="2">
    <source>
        <dbReference type="Pfam" id="PF10099"/>
    </source>
</evidence>
<keyword evidence="1" id="KW-0812">Transmembrane</keyword>
<gene>
    <name evidence="3" type="ORF">CWC39_01935</name>
</gene>
<evidence type="ECO:0000313" key="4">
    <source>
        <dbReference type="Proteomes" id="UP000251047"/>
    </source>
</evidence>
<dbReference type="InterPro" id="IPR018764">
    <property type="entry name" value="RskA_C"/>
</dbReference>
<evidence type="ECO:0000256" key="1">
    <source>
        <dbReference type="SAM" id="Phobius"/>
    </source>
</evidence>